<comment type="caution">
    <text evidence="1">The sequence shown here is derived from an EMBL/GenBank/DDBJ whole genome shotgun (WGS) entry which is preliminary data.</text>
</comment>
<dbReference type="Gene3D" id="1.25.40.10">
    <property type="entry name" value="Tetratricopeptide repeat domain"/>
    <property type="match status" value="1"/>
</dbReference>
<dbReference type="Proteomes" id="UP000295818">
    <property type="component" value="Unassembled WGS sequence"/>
</dbReference>
<dbReference type="SUPFAM" id="SSF48452">
    <property type="entry name" value="TPR-like"/>
    <property type="match status" value="1"/>
</dbReference>
<protein>
    <submittedName>
        <fullName evidence="1">Tetratricopeptide repeat protein</fullName>
    </submittedName>
</protein>
<dbReference type="Pfam" id="PF13424">
    <property type="entry name" value="TPR_12"/>
    <property type="match status" value="1"/>
</dbReference>
<name>A0ABY2BC13_9ACTN</name>
<evidence type="ECO:0000313" key="1">
    <source>
        <dbReference type="EMBL" id="TCO15492.1"/>
    </source>
</evidence>
<organism evidence="1 2">
    <name type="scientific">Kribbella orskensis</name>
    <dbReference type="NCBI Taxonomy" id="2512216"/>
    <lineage>
        <taxon>Bacteria</taxon>
        <taxon>Bacillati</taxon>
        <taxon>Actinomycetota</taxon>
        <taxon>Actinomycetes</taxon>
        <taxon>Propionibacteriales</taxon>
        <taxon>Kribbellaceae</taxon>
        <taxon>Kribbella</taxon>
    </lineage>
</organism>
<keyword evidence="2" id="KW-1185">Reference proteome</keyword>
<accession>A0ABY2BC13</accession>
<evidence type="ECO:0000313" key="2">
    <source>
        <dbReference type="Proteomes" id="UP000295818"/>
    </source>
</evidence>
<gene>
    <name evidence="1" type="ORF">EV644_11836</name>
</gene>
<reference evidence="1 2" key="1">
    <citation type="journal article" date="2015" name="Stand. Genomic Sci.">
        <title>Genomic Encyclopedia of Bacterial and Archaeal Type Strains, Phase III: the genomes of soil and plant-associated and newly described type strains.</title>
        <authorList>
            <person name="Whitman W.B."/>
            <person name="Woyke T."/>
            <person name="Klenk H.P."/>
            <person name="Zhou Y."/>
            <person name="Lilburn T.G."/>
            <person name="Beck B.J."/>
            <person name="De Vos P."/>
            <person name="Vandamme P."/>
            <person name="Eisen J.A."/>
            <person name="Garrity G."/>
            <person name="Hugenholtz P."/>
            <person name="Kyrpides N.C."/>
        </authorList>
    </citation>
    <scope>NUCLEOTIDE SEQUENCE [LARGE SCALE GENOMIC DNA]</scope>
    <source>
        <strain evidence="1 2">VKM Ac-2538</strain>
    </source>
</reference>
<dbReference type="EMBL" id="SLWM01000018">
    <property type="protein sequence ID" value="TCO15492.1"/>
    <property type="molecule type" value="Genomic_DNA"/>
</dbReference>
<sequence>MAEGRYDEAIAHQSEGLAIAGQYGDWLCEADIRKSLGELHRAQDRLPEARREWRIALSIHEKHNAHGATDLERLLRST</sequence>
<dbReference type="InterPro" id="IPR011990">
    <property type="entry name" value="TPR-like_helical_dom_sf"/>
</dbReference>
<proteinExistence type="predicted"/>